<feature type="compositionally biased region" description="Basic and acidic residues" evidence="6">
    <location>
        <begin position="90"/>
        <end position="106"/>
    </location>
</feature>
<comment type="caution">
    <text evidence="8">The sequence shown here is derived from an EMBL/GenBank/DDBJ whole genome shotgun (WGS) entry which is preliminary data.</text>
</comment>
<dbReference type="InterPro" id="IPR003657">
    <property type="entry name" value="WRKY_dom"/>
</dbReference>
<keyword evidence="9" id="KW-1185">Reference proteome</keyword>
<name>A0AAD7LJG4_QUISA</name>
<reference evidence="8" key="1">
    <citation type="journal article" date="2023" name="Science">
        <title>Elucidation of the pathway for biosynthesis of saponin adjuvants from the soapbark tree.</title>
        <authorList>
            <person name="Reed J."/>
            <person name="Orme A."/>
            <person name="El-Demerdash A."/>
            <person name="Owen C."/>
            <person name="Martin L.B.B."/>
            <person name="Misra R.C."/>
            <person name="Kikuchi S."/>
            <person name="Rejzek M."/>
            <person name="Martin A.C."/>
            <person name="Harkess A."/>
            <person name="Leebens-Mack J."/>
            <person name="Louveau T."/>
            <person name="Stephenson M.J."/>
            <person name="Osbourn A."/>
        </authorList>
    </citation>
    <scope>NUCLEOTIDE SEQUENCE</scope>
    <source>
        <strain evidence="8">S10</strain>
    </source>
</reference>
<dbReference type="PANTHER" id="PTHR32096:SF146">
    <property type="entry name" value="WRKY TRANSCRIPTION FACTOR 19-RELATED"/>
    <property type="match status" value="1"/>
</dbReference>
<feature type="compositionally biased region" description="Low complexity" evidence="6">
    <location>
        <begin position="78"/>
        <end position="88"/>
    </location>
</feature>
<evidence type="ECO:0000256" key="6">
    <source>
        <dbReference type="SAM" id="MobiDB-lite"/>
    </source>
</evidence>
<evidence type="ECO:0000313" key="8">
    <source>
        <dbReference type="EMBL" id="KAJ7959289.1"/>
    </source>
</evidence>
<dbReference type="EMBL" id="JARAOO010000008">
    <property type="protein sequence ID" value="KAJ7959289.1"/>
    <property type="molecule type" value="Genomic_DNA"/>
</dbReference>
<evidence type="ECO:0000256" key="4">
    <source>
        <dbReference type="ARBA" id="ARBA00023163"/>
    </source>
</evidence>
<feature type="region of interest" description="Disordered" evidence="6">
    <location>
        <begin position="66"/>
        <end position="106"/>
    </location>
</feature>
<evidence type="ECO:0000259" key="7">
    <source>
        <dbReference type="PROSITE" id="PS50811"/>
    </source>
</evidence>
<dbReference type="PANTHER" id="PTHR32096">
    <property type="entry name" value="WRKY TRANSCRIPTION FACTOR 30-RELATED-RELATED"/>
    <property type="match status" value="1"/>
</dbReference>
<gene>
    <name evidence="8" type="ORF">O6P43_019888</name>
</gene>
<dbReference type="GO" id="GO:0005634">
    <property type="term" value="C:nucleus"/>
    <property type="evidence" value="ECO:0007669"/>
    <property type="project" value="UniProtKB-SubCell"/>
</dbReference>
<dbReference type="GO" id="GO:0000976">
    <property type="term" value="F:transcription cis-regulatory region binding"/>
    <property type="evidence" value="ECO:0007669"/>
    <property type="project" value="TreeGrafter"/>
</dbReference>
<dbReference type="PROSITE" id="PS50811">
    <property type="entry name" value="WRKY"/>
    <property type="match status" value="1"/>
</dbReference>
<dbReference type="InterPro" id="IPR044810">
    <property type="entry name" value="WRKY_plant"/>
</dbReference>
<evidence type="ECO:0000256" key="3">
    <source>
        <dbReference type="ARBA" id="ARBA00023125"/>
    </source>
</evidence>
<evidence type="ECO:0000256" key="2">
    <source>
        <dbReference type="ARBA" id="ARBA00023015"/>
    </source>
</evidence>
<dbReference type="Pfam" id="PF03106">
    <property type="entry name" value="WRKY"/>
    <property type="match status" value="1"/>
</dbReference>
<dbReference type="Proteomes" id="UP001163823">
    <property type="component" value="Chromosome 8"/>
</dbReference>
<protein>
    <submittedName>
        <fullName evidence="8">WRKY transcription factor</fullName>
    </submittedName>
</protein>
<feature type="domain" description="WRKY" evidence="7">
    <location>
        <begin position="128"/>
        <end position="185"/>
    </location>
</feature>
<proteinExistence type="predicted"/>
<keyword evidence="2" id="KW-0805">Transcription regulation</keyword>
<dbReference type="SUPFAM" id="SSF118290">
    <property type="entry name" value="WRKY DNA-binding domain"/>
    <property type="match status" value="1"/>
</dbReference>
<accession>A0AAD7LJG4</accession>
<dbReference type="Gene3D" id="2.20.25.80">
    <property type="entry name" value="WRKY domain"/>
    <property type="match status" value="1"/>
</dbReference>
<dbReference type="InterPro" id="IPR036576">
    <property type="entry name" value="WRKY_dom_sf"/>
</dbReference>
<dbReference type="GO" id="GO:0003700">
    <property type="term" value="F:DNA-binding transcription factor activity"/>
    <property type="evidence" value="ECO:0007669"/>
    <property type="project" value="InterPro"/>
</dbReference>
<evidence type="ECO:0000313" key="9">
    <source>
        <dbReference type="Proteomes" id="UP001163823"/>
    </source>
</evidence>
<dbReference type="AlphaFoldDB" id="A0AAD7LJG4"/>
<sequence>MENMRDWEKKTLLDELTQGRELARQLEIYLNVPSSSVEAREFLVQKIKSAFEKALAMCGISVPVGEPEPSHPTGHPIPFSESPPSVSRSPRREESDREGTSRKRETLPRWLKRIQVSSAMGLGDIPPEDGYSWRKYGQKEILGSKYPRGYYRCIHKYIQGCRALKQVQRSNEDPTVLEIVYRGIHTCGHGSSVFLPSGSQEIQEPHRNTVSQQQQLQQQQSEEVLLNFWEGRGVPSENLDFPQHSLVPSLQFPSTSNIGADLNQVSSASLIDNYCSMSPSRMNIFGVNQNLPSSESQISEIISADATSTANSRTVGLEFPFEPDEFDPNFTFDHPGS</sequence>
<dbReference type="KEGG" id="qsa:O6P43_019888"/>
<evidence type="ECO:0000256" key="5">
    <source>
        <dbReference type="ARBA" id="ARBA00023242"/>
    </source>
</evidence>
<comment type="subcellular location">
    <subcellularLocation>
        <location evidence="1">Nucleus</location>
    </subcellularLocation>
</comment>
<keyword evidence="3" id="KW-0238">DNA-binding</keyword>
<organism evidence="8 9">
    <name type="scientific">Quillaja saponaria</name>
    <name type="common">Soap bark tree</name>
    <dbReference type="NCBI Taxonomy" id="32244"/>
    <lineage>
        <taxon>Eukaryota</taxon>
        <taxon>Viridiplantae</taxon>
        <taxon>Streptophyta</taxon>
        <taxon>Embryophyta</taxon>
        <taxon>Tracheophyta</taxon>
        <taxon>Spermatophyta</taxon>
        <taxon>Magnoliopsida</taxon>
        <taxon>eudicotyledons</taxon>
        <taxon>Gunneridae</taxon>
        <taxon>Pentapetalae</taxon>
        <taxon>rosids</taxon>
        <taxon>fabids</taxon>
        <taxon>Fabales</taxon>
        <taxon>Quillajaceae</taxon>
        <taxon>Quillaja</taxon>
    </lineage>
</organism>
<keyword evidence="4" id="KW-0804">Transcription</keyword>
<dbReference type="SMART" id="SM00774">
    <property type="entry name" value="WRKY"/>
    <property type="match status" value="1"/>
</dbReference>
<keyword evidence="5" id="KW-0539">Nucleus</keyword>
<evidence type="ECO:0000256" key="1">
    <source>
        <dbReference type="ARBA" id="ARBA00004123"/>
    </source>
</evidence>